<dbReference type="InterPro" id="IPR037238">
    <property type="entry name" value="YbiA-like_sf"/>
</dbReference>
<feature type="domain" description="NADAR" evidence="1">
    <location>
        <begin position="14"/>
        <end position="155"/>
    </location>
</feature>
<name>K5VM82_PHACS</name>
<keyword evidence="3" id="KW-1185">Reference proteome</keyword>
<dbReference type="NCBIfam" id="TIGR02464">
    <property type="entry name" value="ribofla_fusion"/>
    <property type="match status" value="1"/>
</dbReference>
<dbReference type="EMBL" id="JH930475">
    <property type="protein sequence ID" value="EKM52558.1"/>
    <property type="molecule type" value="Genomic_DNA"/>
</dbReference>
<dbReference type="RefSeq" id="XP_007398901.1">
    <property type="nucleotide sequence ID" value="XM_007398839.1"/>
</dbReference>
<evidence type="ECO:0000259" key="1">
    <source>
        <dbReference type="Pfam" id="PF08719"/>
    </source>
</evidence>
<proteinExistence type="predicted"/>
<evidence type="ECO:0000313" key="3">
    <source>
        <dbReference type="Proteomes" id="UP000008370"/>
    </source>
</evidence>
<reference evidence="2 3" key="1">
    <citation type="journal article" date="2012" name="BMC Genomics">
        <title>Comparative genomics of the white-rot fungi, Phanerochaete carnosa and P. chrysosporium, to elucidate the genetic basis of the distinct wood types they colonize.</title>
        <authorList>
            <person name="Suzuki H."/>
            <person name="MacDonald J."/>
            <person name="Syed K."/>
            <person name="Salamov A."/>
            <person name="Hori C."/>
            <person name="Aerts A."/>
            <person name="Henrissat B."/>
            <person name="Wiebenga A."/>
            <person name="vanKuyk P.A."/>
            <person name="Barry K."/>
            <person name="Lindquist E."/>
            <person name="LaButti K."/>
            <person name="Lapidus A."/>
            <person name="Lucas S."/>
            <person name="Coutinho P."/>
            <person name="Gong Y."/>
            <person name="Samejima M."/>
            <person name="Mahadevan R."/>
            <person name="Abou-Zaid M."/>
            <person name="de Vries R.P."/>
            <person name="Igarashi K."/>
            <person name="Yadav J.S."/>
            <person name="Grigoriev I.V."/>
            <person name="Master E.R."/>
        </authorList>
    </citation>
    <scope>NUCLEOTIDE SEQUENCE [LARGE SCALE GENOMIC DNA]</scope>
    <source>
        <strain evidence="2 3">HHB-10118-sp</strain>
    </source>
</reference>
<dbReference type="AlphaFoldDB" id="K5VM82"/>
<dbReference type="InterPro" id="IPR012816">
    <property type="entry name" value="NADAR"/>
</dbReference>
<accession>K5VM82</accession>
<organism evidence="2 3">
    <name type="scientific">Phanerochaete carnosa (strain HHB-10118-sp)</name>
    <name type="common">White-rot fungus</name>
    <name type="synonym">Peniophora carnosa</name>
    <dbReference type="NCBI Taxonomy" id="650164"/>
    <lineage>
        <taxon>Eukaryota</taxon>
        <taxon>Fungi</taxon>
        <taxon>Dikarya</taxon>
        <taxon>Basidiomycota</taxon>
        <taxon>Agaricomycotina</taxon>
        <taxon>Agaricomycetes</taxon>
        <taxon>Polyporales</taxon>
        <taxon>Phanerochaetaceae</taxon>
        <taxon>Phanerochaete</taxon>
    </lineage>
</organism>
<dbReference type="OrthoDB" id="206452at2759"/>
<dbReference type="Proteomes" id="UP000008370">
    <property type="component" value="Unassembled WGS sequence"/>
</dbReference>
<dbReference type="CDD" id="cd15457">
    <property type="entry name" value="NADAR"/>
    <property type="match status" value="1"/>
</dbReference>
<sequence length="155" mass="18022">MHASSRQRSTSPILFYDRDQPYYEFTNFAPYAIKYEDKTYPTAEHLFQAHKFLDTRPALAEEIRNAPSPRGALDEATRMQKLRRDDWLDVNISVMDQVLEAKFTQHPALRDTLLKTGDRGIIEASPVDAFWGYGDDKQGRNELGKALVRLREKFR</sequence>
<dbReference type="HOGENOM" id="CLU_084247_3_3_1"/>
<evidence type="ECO:0000313" key="2">
    <source>
        <dbReference type="EMBL" id="EKM52558.1"/>
    </source>
</evidence>
<feature type="non-terminal residue" evidence="2">
    <location>
        <position position="1"/>
    </location>
</feature>
<dbReference type="Pfam" id="PF08719">
    <property type="entry name" value="NADAR"/>
    <property type="match status" value="1"/>
</dbReference>
<protein>
    <recommendedName>
        <fullName evidence="1">NADAR domain-containing protein</fullName>
    </recommendedName>
</protein>
<dbReference type="STRING" id="650164.K5VM82"/>
<gene>
    <name evidence="2" type="ORF">PHACADRAFT_100714</name>
</gene>
<dbReference type="KEGG" id="pco:PHACADRAFT_100714"/>
<dbReference type="Gene3D" id="1.10.357.40">
    <property type="entry name" value="YbiA-like"/>
    <property type="match status" value="1"/>
</dbReference>
<dbReference type="SUPFAM" id="SSF143990">
    <property type="entry name" value="YbiA-like"/>
    <property type="match status" value="1"/>
</dbReference>
<dbReference type="GeneID" id="18907170"/>
<dbReference type="InParanoid" id="K5VM82"/>